<dbReference type="NCBIfam" id="TIGR01439">
    <property type="entry name" value="lp_hng_hel_AbrB"/>
    <property type="match status" value="1"/>
</dbReference>
<evidence type="ECO:0000259" key="1">
    <source>
        <dbReference type="Pfam" id="PF04014"/>
    </source>
</evidence>
<keyword evidence="3" id="KW-1185">Reference proteome</keyword>
<dbReference type="InterPro" id="IPR007159">
    <property type="entry name" value="SpoVT-AbrB_dom"/>
</dbReference>
<protein>
    <submittedName>
        <fullName evidence="2">AbrB family looped-hinge helix DNA binding protein</fullName>
    </submittedName>
</protein>
<dbReference type="AlphaFoldDB" id="A0A7W4W639"/>
<sequence>MPKINAKGQVTIPASQRGAVGLMPSDELETFVIDDQITIVKKVS</sequence>
<dbReference type="RefSeq" id="WP_183410978.1">
    <property type="nucleotide sequence ID" value="NZ_JACHWY010000003.1"/>
</dbReference>
<dbReference type="GO" id="GO:0003677">
    <property type="term" value="F:DNA binding"/>
    <property type="evidence" value="ECO:0007669"/>
    <property type="project" value="InterPro"/>
</dbReference>
<reference evidence="2 3" key="1">
    <citation type="submission" date="2020-08" db="EMBL/GenBank/DDBJ databases">
        <title>Genomic Encyclopedia of Type Strains, Phase III (KMG-III): the genomes of soil and plant-associated and newly described type strains.</title>
        <authorList>
            <person name="Whitman W."/>
        </authorList>
    </citation>
    <scope>NUCLEOTIDE SEQUENCE [LARGE SCALE GENOMIC DNA]</scope>
    <source>
        <strain evidence="2 3">CECT 8654</strain>
    </source>
</reference>
<dbReference type="Gene3D" id="2.10.260.10">
    <property type="match status" value="1"/>
</dbReference>
<dbReference type="Pfam" id="PF04014">
    <property type="entry name" value="MazE_antitoxin"/>
    <property type="match status" value="1"/>
</dbReference>
<accession>A0A7W4W639</accession>
<gene>
    <name evidence="2" type="ORF">FHR99_002450</name>
</gene>
<comment type="caution">
    <text evidence="2">The sequence shown here is derived from an EMBL/GenBank/DDBJ whole genome shotgun (WGS) entry which is preliminary data.</text>
</comment>
<feature type="domain" description="SpoVT-AbrB" evidence="1">
    <location>
        <begin position="3"/>
        <end position="43"/>
    </location>
</feature>
<dbReference type="InterPro" id="IPR037914">
    <property type="entry name" value="SpoVT-AbrB_sf"/>
</dbReference>
<organism evidence="2 3">
    <name type="scientific">Litorivivens lipolytica</name>
    <dbReference type="NCBI Taxonomy" id="1524264"/>
    <lineage>
        <taxon>Bacteria</taxon>
        <taxon>Pseudomonadati</taxon>
        <taxon>Pseudomonadota</taxon>
        <taxon>Gammaproteobacteria</taxon>
        <taxon>Litorivivens</taxon>
    </lineage>
</organism>
<evidence type="ECO:0000313" key="3">
    <source>
        <dbReference type="Proteomes" id="UP000537130"/>
    </source>
</evidence>
<dbReference type="EMBL" id="JACHWY010000003">
    <property type="protein sequence ID" value="MBB3048176.1"/>
    <property type="molecule type" value="Genomic_DNA"/>
</dbReference>
<dbReference type="SUPFAM" id="SSF89447">
    <property type="entry name" value="AbrB/MazE/MraZ-like"/>
    <property type="match status" value="1"/>
</dbReference>
<evidence type="ECO:0000313" key="2">
    <source>
        <dbReference type="EMBL" id="MBB3048176.1"/>
    </source>
</evidence>
<dbReference type="Proteomes" id="UP000537130">
    <property type="component" value="Unassembled WGS sequence"/>
</dbReference>
<proteinExistence type="predicted"/>
<name>A0A7W4W639_9GAMM</name>